<dbReference type="InterPro" id="IPR023631">
    <property type="entry name" value="Amidase_dom"/>
</dbReference>
<proteinExistence type="predicted"/>
<evidence type="ECO:0000256" key="2">
    <source>
        <dbReference type="ARBA" id="ARBA00021874"/>
    </source>
</evidence>
<dbReference type="SUPFAM" id="SSF75304">
    <property type="entry name" value="Amidase signature (AS) enzymes"/>
    <property type="match status" value="1"/>
</dbReference>
<gene>
    <name evidence="4" type="ORF">DW352_15370</name>
</gene>
<dbReference type="KEGG" id="ptaw:DW352_15370"/>
<evidence type="ECO:0000313" key="4">
    <source>
        <dbReference type="EMBL" id="AXK81780.1"/>
    </source>
</evidence>
<dbReference type="InterPro" id="IPR036928">
    <property type="entry name" value="AS_sf"/>
</dbReference>
<organism evidence="4 5">
    <name type="scientific">Pseudolabrys taiwanensis</name>
    <dbReference type="NCBI Taxonomy" id="331696"/>
    <lineage>
        <taxon>Bacteria</taxon>
        <taxon>Pseudomonadati</taxon>
        <taxon>Pseudomonadota</taxon>
        <taxon>Alphaproteobacteria</taxon>
        <taxon>Hyphomicrobiales</taxon>
        <taxon>Xanthobacteraceae</taxon>
        <taxon>Pseudolabrys</taxon>
    </lineage>
</organism>
<evidence type="ECO:0000259" key="3">
    <source>
        <dbReference type="Pfam" id="PF01425"/>
    </source>
</evidence>
<dbReference type="Pfam" id="PF01425">
    <property type="entry name" value="Amidase"/>
    <property type="match status" value="2"/>
</dbReference>
<name>A0A345ZXY3_9HYPH</name>
<dbReference type="RefSeq" id="WP_115692159.1">
    <property type="nucleotide sequence ID" value="NZ_CP031417.1"/>
</dbReference>
<dbReference type="Proteomes" id="UP000254889">
    <property type="component" value="Chromosome"/>
</dbReference>
<dbReference type="PANTHER" id="PTHR11895">
    <property type="entry name" value="TRANSAMIDASE"/>
    <property type="match status" value="1"/>
</dbReference>
<dbReference type="InterPro" id="IPR020556">
    <property type="entry name" value="Amidase_CS"/>
</dbReference>
<protein>
    <recommendedName>
        <fullName evidence="2">Indoleacetamide hydrolase</fullName>
    </recommendedName>
</protein>
<dbReference type="PANTHER" id="PTHR11895:SF176">
    <property type="entry name" value="AMIDASE AMID-RELATED"/>
    <property type="match status" value="1"/>
</dbReference>
<keyword evidence="5" id="KW-1185">Reference proteome</keyword>
<dbReference type="AlphaFoldDB" id="A0A345ZXY3"/>
<dbReference type="PROSITE" id="PS00571">
    <property type="entry name" value="AMIDASES"/>
    <property type="match status" value="1"/>
</dbReference>
<dbReference type="Gene3D" id="3.90.1300.10">
    <property type="entry name" value="Amidase signature (AS) domain"/>
    <property type="match status" value="1"/>
</dbReference>
<dbReference type="InterPro" id="IPR000120">
    <property type="entry name" value="Amidase"/>
</dbReference>
<dbReference type="EMBL" id="CP031417">
    <property type="protein sequence ID" value="AXK81780.1"/>
    <property type="molecule type" value="Genomic_DNA"/>
</dbReference>
<dbReference type="GO" id="GO:0003824">
    <property type="term" value="F:catalytic activity"/>
    <property type="evidence" value="ECO:0007669"/>
    <property type="project" value="InterPro"/>
</dbReference>
<evidence type="ECO:0000256" key="1">
    <source>
        <dbReference type="ARBA" id="ARBA00003871"/>
    </source>
</evidence>
<feature type="domain" description="Amidase" evidence="3">
    <location>
        <begin position="305"/>
        <end position="403"/>
    </location>
</feature>
<evidence type="ECO:0000313" key="5">
    <source>
        <dbReference type="Proteomes" id="UP000254889"/>
    </source>
</evidence>
<sequence>MVASARFPDWSSLPAGEREAAIGRARLRLKTIGRKLNATAQEIDNGFDPAGPLAGLPYVAKDMIATGVTPPSCGCAAPLEPLGKPAAIIERLRRAGGCLIGTAEMTELAYEPSGINSVRGNVLNPWNKDFVPGGSSSGSAALVASGCAFAALGSDTGGSVRIPAHCCGVTGLKPTWGVLPLDGAMPLSPSLDTIGIFARGAADLAMVWTALFGEAAAPSAHSAIVLEDAFGESDAEVTQLCRDAIARFGLPVAGRGGFPKEADERVLLVMQGEAARAHRNRLDDVRVDATLRKRLAKGLSIDDDALAQLVAGREAARQHFLETFLGEAAVAFMPVMPIRTPRVAETDPTSPDFKARTLYAMSRFTRFVNYLGLPALALPVGFDSRGMPVGLQIVGRPDSEPLLIALATSFQMKTDWHGRIPAAIASDIAAEKGLAA</sequence>
<feature type="domain" description="Amidase" evidence="3">
    <location>
        <begin position="36"/>
        <end position="225"/>
    </location>
</feature>
<reference evidence="4 5" key="1">
    <citation type="submission" date="2018-07" db="EMBL/GenBank/DDBJ databases">
        <authorList>
            <person name="Quirk P.G."/>
            <person name="Krulwich T.A."/>
        </authorList>
    </citation>
    <scope>NUCLEOTIDE SEQUENCE [LARGE SCALE GENOMIC DNA]</scope>
    <source>
        <strain evidence="4 5">CC-BB4</strain>
    </source>
</reference>
<comment type="function">
    <text evidence="1">Hydrolyzes indole-3-acetamide (IAM) into indole-3-acetic acid (IAA).</text>
</comment>
<dbReference type="OrthoDB" id="9777859at2"/>
<accession>A0A345ZXY3</accession>